<dbReference type="Pfam" id="PF14070">
    <property type="entry name" value="YjfB_motility"/>
    <property type="match status" value="1"/>
</dbReference>
<dbReference type="Proteomes" id="UP000198525">
    <property type="component" value="Unassembled WGS sequence"/>
</dbReference>
<evidence type="ECO:0000313" key="2">
    <source>
        <dbReference type="EMBL" id="SDK61889.1"/>
    </source>
</evidence>
<dbReference type="InterPro" id="IPR025906">
    <property type="entry name" value="YjfB_motility"/>
</dbReference>
<gene>
    <name evidence="2" type="ORF">SAMN04487954_12119</name>
</gene>
<accession>A0A1G9DDJ7</accession>
<protein>
    <submittedName>
        <fullName evidence="2">Putative motility protein</fullName>
    </submittedName>
</protein>
<organism evidence="2 3">
    <name type="scientific">Billgrantia gudaonensis</name>
    <dbReference type="NCBI Taxonomy" id="376427"/>
    <lineage>
        <taxon>Bacteria</taxon>
        <taxon>Pseudomonadati</taxon>
        <taxon>Pseudomonadota</taxon>
        <taxon>Gammaproteobacteria</taxon>
        <taxon>Oceanospirillales</taxon>
        <taxon>Halomonadaceae</taxon>
        <taxon>Billgrantia</taxon>
    </lineage>
</organism>
<feature type="region of interest" description="Disordered" evidence="1">
    <location>
        <begin position="30"/>
        <end position="67"/>
    </location>
</feature>
<reference evidence="2 3" key="1">
    <citation type="submission" date="2016-10" db="EMBL/GenBank/DDBJ databases">
        <authorList>
            <person name="de Groot N.N."/>
        </authorList>
    </citation>
    <scope>NUCLEOTIDE SEQUENCE [LARGE SCALE GENOMIC DNA]</scope>
    <source>
        <strain evidence="2 3">CGMCC 1.6133</strain>
    </source>
</reference>
<dbReference type="AlphaFoldDB" id="A0A1G9DDJ7"/>
<evidence type="ECO:0000256" key="1">
    <source>
        <dbReference type="SAM" id="MobiDB-lite"/>
    </source>
</evidence>
<sequence length="67" mass="6948">MDSAVNSAVGTSLGLEQAQTAQQAQMQVLKEALDSQKDQVSALMESAGAEPELADEGHLGTQINAYA</sequence>
<keyword evidence="3" id="KW-1185">Reference proteome</keyword>
<dbReference type="OrthoDB" id="6169687at2"/>
<dbReference type="RefSeq" id="WP_089688927.1">
    <property type="nucleotide sequence ID" value="NZ_FNES01000021.1"/>
</dbReference>
<proteinExistence type="predicted"/>
<evidence type="ECO:0000313" key="3">
    <source>
        <dbReference type="Proteomes" id="UP000198525"/>
    </source>
</evidence>
<dbReference type="EMBL" id="FNES01000021">
    <property type="protein sequence ID" value="SDK61889.1"/>
    <property type="molecule type" value="Genomic_DNA"/>
</dbReference>
<name>A0A1G9DDJ7_9GAMM</name>
<dbReference type="STRING" id="376427.SAMN04487954_12119"/>